<dbReference type="EMBL" id="JACSQT010000003">
    <property type="protein sequence ID" value="MBD7937029.1"/>
    <property type="molecule type" value="Genomic_DNA"/>
</dbReference>
<reference evidence="2 3" key="1">
    <citation type="submission" date="2020-08" db="EMBL/GenBank/DDBJ databases">
        <title>A Genomic Blueprint of the Chicken Gut Microbiome.</title>
        <authorList>
            <person name="Gilroy R."/>
            <person name="Ravi A."/>
            <person name="Getino M."/>
            <person name="Pursley I."/>
            <person name="Horton D.L."/>
            <person name="Alikhan N.-F."/>
            <person name="Baker D."/>
            <person name="Gharbi K."/>
            <person name="Hall N."/>
            <person name="Watson M."/>
            <person name="Adriaenssens E.M."/>
            <person name="Foster-Nyarko E."/>
            <person name="Jarju S."/>
            <person name="Secka A."/>
            <person name="Antonio M."/>
            <person name="Oren A."/>
            <person name="Chaudhuri R."/>
            <person name="La Ragione R.M."/>
            <person name="Hildebrand F."/>
            <person name="Pallen M.J."/>
        </authorList>
    </citation>
    <scope>NUCLEOTIDE SEQUENCE [LARGE SCALE GENOMIC DNA]</scope>
    <source>
        <strain evidence="2 3">Sa5YUA1</strain>
    </source>
</reference>
<dbReference type="PROSITE" id="PS51192">
    <property type="entry name" value="HELICASE_ATP_BIND_1"/>
    <property type="match status" value="1"/>
</dbReference>
<keyword evidence="3" id="KW-1185">Reference proteome</keyword>
<protein>
    <submittedName>
        <fullName evidence="2">DEAD/DEAH box helicase family protein</fullName>
    </submittedName>
</protein>
<evidence type="ECO:0000259" key="1">
    <source>
        <dbReference type="PROSITE" id="PS51192"/>
    </source>
</evidence>
<dbReference type="SUPFAM" id="SSF52540">
    <property type="entry name" value="P-loop containing nucleoside triphosphate hydrolases"/>
    <property type="match status" value="1"/>
</dbReference>
<dbReference type="RefSeq" id="WP_191812854.1">
    <property type="nucleotide sequence ID" value="NZ_JACSQT010000003.1"/>
</dbReference>
<evidence type="ECO:0000313" key="3">
    <source>
        <dbReference type="Proteomes" id="UP000657931"/>
    </source>
</evidence>
<dbReference type="Proteomes" id="UP000657931">
    <property type="component" value="Unassembled WGS sequence"/>
</dbReference>
<keyword evidence="2" id="KW-0347">Helicase</keyword>
<accession>A0ABR8QNC9</accession>
<dbReference type="Pfam" id="PF04851">
    <property type="entry name" value="ResIII"/>
    <property type="match status" value="1"/>
</dbReference>
<dbReference type="InterPro" id="IPR014001">
    <property type="entry name" value="Helicase_ATP-bd"/>
</dbReference>
<dbReference type="InterPro" id="IPR027417">
    <property type="entry name" value="P-loop_NTPase"/>
</dbReference>
<keyword evidence="2" id="KW-0378">Hydrolase</keyword>
<feature type="domain" description="Helicase ATP-binding" evidence="1">
    <location>
        <begin position="19"/>
        <end position="187"/>
    </location>
</feature>
<dbReference type="Gene3D" id="3.40.50.300">
    <property type="entry name" value="P-loop containing nucleotide triphosphate hydrolases"/>
    <property type="match status" value="2"/>
</dbReference>
<dbReference type="SMART" id="SM00487">
    <property type="entry name" value="DEXDc"/>
    <property type="match status" value="1"/>
</dbReference>
<keyword evidence="2" id="KW-0547">Nucleotide-binding</keyword>
<proteinExistence type="predicted"/>
<comment type="caution">
    <text evidence="2">The sequence shown here is derived from an EMBL/GenBank/DDBJ whole genome shotgun (WGS) entry which is preliminary data.</text>
</comment>
<gene>
    <name evidence="2" type="ORF">H9655_08295</name>
</gene>
<dbReference type="GO" id="GO:0004386">
    <property type="term" value="F:helicase activity"/>
    <property type="evidence" value="ECO:0007669"/>
    <property type="project" value="UniProtKB-KW"/>
</dbReference>
<dbReference type="InterPro" id="IPR006935">
    <property type="entry name" value="Helicase/UvrB_N"/>
</dbReference>
<sequence length="588" mass="68381">MEKKFNYITEVLTKADLKVMLDNREGFTLIVSPTGTGKSTFIIEDIIKPHFKNENHGFGQGIYQDFASKKILVMANRTAVVLKFNDDVEKACEEMGIYKAKNITVASYQKVSQVAHDEMLLEIEEAEIILCDEAHYFIADAWNGTTGAIMNKILEASEQKPVIFFTATPQQIIKYFNNRGLTYKELDYRNVLGFNDRMDFVCTNKDLEQIIKSIDKNEKIMVFVADMTSRKMIARMCQKYVKKGYQVEFYHSVWVKPDDGRFNGLKIPQMAAKVGQLVSDKKFDTQIAIANKAIDNGIDIIDPDFKHIILLNQYDQVQIQQMVGRKRFDIHNPNDRLTVWLSTENQPMLENFYDLIIAQINFIKKFRQYRSENIESAKSGMKILPGNKNKSEGEILKLAESWVVDSFFAEDVNIEESENLKVEKRLIQSEEYAKLLSYQLDYISPLVCKHLMDTEEALTTDELQSIVKNYQKLVKELFERPATLQWRNKYIASEENKLEFKQRIKDELIPYLNELEGIKLFDNEKRAFEEKISHYFGASKRIGRLASLKTINEFIQPHGFEINAKRPIINNEKKTVWIVEELMTQDRK</sequence>
<evidence type="ECO:0000313" key="2">
    <source>
        <dbReference type="EMBL" id="MBD7937029.1"/>
    </source>
</evidence>
<name>A0ABR8QNC9_9BACI</name>
<keyword evidence="2" id="KW-0067">ATP-binding</keyword>
<organism evidence="2 3">
    <name type="scientific">Cytobacillus stercorigallinarum</name>
    <dbReference type="NCBI Taxonomy" id="2762240"/>
    <lineage>
        <taxon>Bacteria</taxon>
        <taxon>Bacillati</taxon>
        <taxon>Bacillota</taxon>
        <taxon>Bacilli</taxon>
        <taxon>Bacillales</taxon>
        <taxon>Bacillaceae</taxon>
        <taxon>Cytobacillus</taxon>
    </lineage>
</organism>